<comment type="caution">
    <text evidence="1">The sequence shown here is derived from an EMBL/GenBank/DDBJ whole genome shotgun (WGS) entry which is preliminary data.</text>
</comment>
<protein>
    <submittedName>
        <fullName evidence="1">Uncharacterized protein</fullName>
    </submittedName>
</protein>
<sequence length="105" mass="12012">MTIESLIKKVDLLPTVMSIEQEYEIIADVMSISANEILQNKSAFISILDSLATSHMDNVYEVTIENYPEFVNFSKWLLSLKENLNDPILLAWLNSVSDTMEAKLW</sequence>
<name>A0ABR7TLK9_9BACT</name>
<accession>A0ABR7TLK9</accession>
<evidence type="ECO:0000313" key="1">
    <source>
        <dbReference type="EMBL" id="MBC9930520.1"/>
    </source>
</evidence>
<evidence type="ECO:0000313" key="2">
    <source>
        <dbReference type="Proteomes" id="UP000659124"/>
    </source>
</evidence>
<gene>
    <name evidence="1" type="ORF">ICL07_09065</name>
</gene>
<dbReference type="EMBL" id="JACVFC010000001">
    <property type="protein sequence ID" value="MBC9930520.1"/>
    <property type="molecule type" value="Genomic_DNA"/>
</dbReference>
<proteinExistence type="predicted"/>
<reference evidence="1 2" key="1">
    <citation type="submission" date="2020-09" db="EMBL/GenBank/DDBJ databases">
        <title>Genome sequences of type strains of Chitinophaga qingshengii and Chitinophaga varians.</title>
        <authorList>
            <person name="Kittiwongwattana C."/>
        </authorList>
    </citation>
    <scope>NUCLEOTIDE SEQUENCE [LARGE SCALE GENOMIC DNA]</scope>
    <source>
        <strain evidence="1 2">JCM 30026</strain>
    </source>
</reference>
<organism evidence="1 2">
    <name type="scientific">Chitinophaga qingshengii</name>
    <dbReference type="NCBI Taxonomy" id="1569794"/>
    <lineage>
        <taxon>Bacteria</taxon>
        <taxon>Pseudomonadati</taxon>
        <taxon>Bacteroidota</taxon>
        <taxon>Chitinophagia</taxon>
        <taxon>Chitinophagales</taxon>
        <taxon>Chitinophagaceae</taxon>
        <taxon>Chitinophaga</taxon>
    </lineage>
</organism>
<keyword evidence="2" id="KW-1185">Reference proteome</keyword>
<dbReference type="RefSeq" id="WP_188087589.1">
    <property type="nucleotide sequence ID" value="NZ_JACVFC010000001.1"/>
</dbReference>
<dbReference type="Proteomes" id="UP000659124">
    <property type="component" value="Unassembled WGS sequence"/>
</dbReference>